<proteinExistence type="inferred from homology"/>
<sequence>MDFKDARIKLVDNQIRTTDVTSHAILSAFLTVPREEFVPAGKRPLAYIDEDMPIGNGRFLMEASPLAKLLQLASIDRDDVVLDVGCGSGYGAAILSCLASAVVALEEDEELAATATDILNRHDFVTCTVVTGPLAEGYPDEAPYDVILFEGCIETLPQTFLDQLKKGGRLVAVIGRGLSAQARLYVKDEEGIVSDRFGFNCAIKPLPGFSKKAEFVF</sequence>
<dbReference type="OrthoDB" id="9798496at2"/>
<dbReference type="SUPFAM" id="SSF53335">
    <property type="entry name" value="S-adenosyl-L-methionine-dependent methyltransferases"/>
    <property type="match status" value="1"/>
</dbReference>
<evidence type="ECO:0000256" key="3">
    <source>
        <dbReference type="ARBA" id="ARBA00030757"/>
    </source>
</evidence>
<comment type="similarity">
    <text evidence="1">Belongs to the methyltransferase superfamily. L-isoaspartyl/D-aspartyl protein methyltransferase family.</text>
</comment>
<dbReference type="PANTHER" id="PTHR11579:SF18">
    <property type="entry name" value="PROTEIN-L-ISOASPARTATE O-METHYLTRANSFERASE"/>
    <property type="match status" value="1"/>
</dbReference>
<evidence type="ECO:0000313" key="4">
    <source>
        <dbReference type="EMBL" id="BAT31556.1"/>
    </source>
</evidence>
<dbReference type="GO" id="GO:0032259">
    <property type="term" value="P:methylation"/>
    <property type="evidence" value="ECO:0007669"/>
    <property type="project" value="UniProtKB-KW"/>
</dbReference>
<dbReference type="CDD" id="cd02440">
    <property type="entry name" value="AdoMet_MTases"/>
    <property type="match status" value="1"/>
</dbReference>
<dbReference type="AlphaFoldDB" id="A0A0P0ZBP5"/>
<dbReference type="Gene3D" id="3.40.50.150">
    <property type="entry name" value="Vaccinia Virus protein VP39"/>
    <property type="match status" value="1"/>
</dbReference>
<dbReference type="PANTHER" id="PTHR11579">
    <property type="entry name" value="PROTEIN-L-ISOASPARTATE O-METHYLTRANSFERASE"/>
    <property type="match status" value="1"/>
</dbReference>
<organism evidence="4">
    <name type="scientific">Fulvimarina pelagi</name>
    <dbReference type="NCBI Taxonomy" id="217511"/>
    <lineage>
        <taxon>Bacteria</taxon>
        <taxon>Pseudomonadati</taxon>
        <taxon>Pseudomonadota</taxon>
        <taxon>Alphaproteobacteria</taxon>
        <taxon>Hyphomicrobiales</taxon>
        <taxon>Aurantimonadaceae</taxon>
        <taxon>Fulvimarina</taxon>
    </lineage>
</organism>
<dbReference type="RefSeq" id="WP_007066119.1">
    <property type="nucleotide sequence ID" value="NZ_BBWO01000005.1"/>
</dbReference>
<protein>
    <recommendedName>
        <fullName evidence="2">Protein-L-isoaspartate O-methyltransferase</fullName>
    </recommendedName>
    <alternativeName>
        <fullName evidence="3">Protein L-isoaspartyl methyltransferase</fullName>
    </alternativeName>
</protein>
<reference evidence="4" key="1">
    <citation type="journal article" date="2015" name="Proc. Natl. Acad. Sci. U.S.A.">
        <title>Bacterial clade with the ribosomal RNA operon on a small plasmid rather than the chromosome.</title>
        <authorList>
            <person name="Anda M."/>
            <person name="Ohtsubo Y."/>
            <person name="Okubo T."/>
            <person name="Sugawara M."/>
            <person name="Nagata Y."/>
            <person name="Tsuda M."/>
            <person name="Minamisawa K."/>
            <person name="Mitsui H."/>
        </authorList>
    </citation>
    <scope>NUCLEOTIDE SEQUENCE</scope>
    <source>
        <strain evidence="4">DSM 15513</strain>
    </source>
</reference>
<dbReference type="InterPro" id="IPR000682">
    <property type="entry name" value="PCMT"/>
</dbReference>
<dbReference type="GO" id="GO:0004719">
    <property type="term" value="F:protein-L-isoaspartate (D-aspartate) O-methyltransferase activity"/>
    <property type="evidence" value="ECO:0007669"/>
    <property type="project" value="InterPro"/>
</dbReference>
<dbReference type="InterPro" id="IPR029063">
    <property type="entry name" value="SAM-dependent_MTases_sf"/>
</dbReference>
<dbReference type="EMBL" id="LC066397">
    <property type="protein sequence ID" value="BAT31556.1"/>
    <property type="molecule type" value="Genomic_DNA"/>
</dbReference>
<keyword evidence="4" id="KW-0808">Transferase</keyword>
<dbReference type="GO" id="GO:0005737">
    <property type="term" value="C:cytoplasm"/>
    <property type="evidence" value="ECO:0007669"/>
    <property type="project" value="TreeGrafter"/>
</dbReference>
<accession>A0A0P0ZBP5</accession>
<keyword evidence="4" id="KW-0489">Methyltransferase</keyword>
<evidence type="ECO:0000256" key="1">
    <source>
        <dbReference type="ARBA" id="ARBA00005369"/>
    </source>
</evidence>
<dbReference type="Pfam" id="PF01135">
    <property type="entry name" value="PCMT"/>
    <property type="match status" value="1"/>
</dbReference>
<evidence type="ECO:0000256" key="2">
    <source>
        <dbReference type="ARBA" id="ARBA00013346"/>
    </source>
</evidence>
<name>A0A0P0ZBP5_9HYPH</name>